<evidence type="ECO:0000313" key="1">
    <source>
        <dbReference type="EMBL" id="GAA3811436.1"/>
    </source>
</evidence>
<dbReference type="EMBL" id="BAABAH010000003">
    <property type="protein sequence ID" value="GAA3811436.1"/>
    <property type="molecule type" value="Genomic_DNA"/>
</dbReference>
<dbReference type="Proteomes" id="UP001501821">
    <property type="component" value="Unassembled WGS sequence"/>
</dbReference>
<gene>
    <name evidence="1" type="ORF">GCM10022242_12410</name>
</gene>
<evidence type="ECO:0000313" key="2">
    <source>
        <dbReference type="Proteomes" id="UP001501821"/>
    </source>
</evidence>
<accession>A0ABP7I7E9</accession>
<name>A0ABP7I7E9_9ACTN</name>
<proteinExistence type="predicted"/>
<reference evidence="2" key="1">
    <citation type="journal article" date="2019" name="Int. J. Syst. Evol. Microbiol.">
        <title>The Global Catalogue of Microorganisms (GCM) 10K type strain sequencing project: providing services to taxonomists for standard genome sequencing and annotation.</title>
        <authorList>
            <consortium name="The Broad Institute Genomics Platform"/>
            <consortium name="The Broad Institute Genome Sequencing Center for Infectious Disease"/>
            <person name="Wu L."/>
            <person name="Ma J."/>
        </authorList>
    </citation>
    <scope>NUCLEOTIDE SEQUENCE [LARGE SCALE GENOMIC DNA]</scope>
    <source>
        <strain evidence="2">JCM 16953</strain>
    </source>
</reference>
<organism evidence="1 2">
    <name type="scientific">Nocardioides panacisoli</name>
    <dbReference type="NCBI Taxonomy" id="627624"/>
    <lineage>
        <taxon>Bacteria</taxon>
        <taxon>Bacillati</taxon>
        <taxon>Actinomycetota</taxon>
        <taxon>Actinomycetes</taxon>
        <taxon>Propionibacteriales</taxon>
        <taxon>Nocardioidaceae</taxon>
        <taxon>Nocardioides</taxon>
    </lineage>
</organism>
<keyword evidence="2" id="KW-1185">Reference proteome</keyword>
<sequence length="129" mass="14083">MLTPYLNNMLRYTFKLGRDAMRIVSGAENQATARTDAALARLLVRSACGETAAFMEFFDATCDVVWRLETARHGAGDHAAKAAYARYHAAWLRAGAQRTSGLAPRAWLLSLSAEPVPPCALTEVAGERR</sequence>
<protein>
    <submittedName>
        <fullName evidence="1">Uncharacterized protein</fullName>
    </submittedName>
</protein>
<comment type="caution">
    <text evidence="1">The sequence shown here is derived from an EMBL/GenBank/DDBJ whole genome shotgun (WGS) entry which is preliminary data.</text>
</comment>